<evidence type="ECO:0000256" key="5">
    <source>
        <dbReference type="ARBA" id="ARBA00022989"/>
    </source>
</evidence>
<gene>
    <name evidence="9" type="ORF">EEJ42_41490</name>
</gene>
<comment type="subcellular location">
    <subcellularLocation>
        <location evidence="1 7">Cell membrane</location>
        <topology evidence="1 7">Multi-pass membrane protein</topology>
    </subcellularLocation>
</comment>
<evidence type="ECO:0000313" key="9">
    <source>
        <dbReference type="EMBL" id="RNF88205.1"/>
    </source>
</evidence>
<feature type="transmembrane region" description="Helical" evidence="7">
    <location>
        <begin position="139"/>
        <end position="160"/>
    </location>
</feature>
<dbReference type="InterPro" id="IPR035906">
    <property type="entry name" value="MetI-like_sf"/>
</dbReference>
<feature type="transmembrane region" description="Helical" evidence="7">
    <location>
        <begin position="106"/>
        <end position="127"/>
    </location>
</feature>
<dbReference type="AlphaFoldDB" id="A0A3M8T5D3"/>
<comment type="caution">
    <text evidence="9">The sequence shown here is derived from an EMBL/GenBank/DDBJ whole genome shotgun (WGS) entry which is preliminary data.</text>
</comment>
<keyword evidence="5 7" id="KW-1133">Transmembrane helix</keyword>
<feature type="transmembrane region" description="Helical" evidence="7">
    <location>
        <begin position="12"/>
        <end position="32"/>
    </location>
</feature>
<keyword evidence="10" id="KW-1185">Reference proteome</keyword>
<keyword evidence="2 7" id="KW-0813">Transport</keyword>
<dbReference type="Proteomes" id="UP000275401">
    <property type="component" value="Unassembled WGS sequence"/>
</dbReference>
<feature type="domain" description="ABC transmembrane type-1" evidence="8">
    <location>
        <begin position="71"/>
        <end position="261"/>
    </location>
</feature>
<comment type="similarity">
    <text evidence="7">Belongs to the binding-protein-dependent transport system permease family.</text>
</comment>
<evidence type="ECO:0000256" key="2">
    <source>
        <dbReference type="ARBA" id="ARBA00022448"/>
    </source>
</evidence>
<name>A0A3M8T5D3_9ACTN</name>
<evidence type="ECO:0000256" key="1">
    <source>
        <dbReference type="ARBA" id="ARBA00004651"/>
    </source>
</evidence>
<dbReference type="PANTHER" id="PTHR43744:SF12">
    <property type="entry name" value="ABC TRANSPORTER PERMEASE PROTEIN MG189-RELATED"/>
    <property type="match status" value="1"/>
</dbReference>
<evidence type="ECO:0000256" key="4">
    <source>
        <dbReference type="ARBA" id="ARBA00022692"/>
    </source>
</evidence>
<dbReference type="PROSITE" id="PS50928">
    <property type="entry name" value="ABC_TM1"/>
    <property type="match status" value="1"/>
</dbReference>
<keyword evidence="3" id="KW-1003">Cell membrane</keyword>
<dbReference type="Pfam" id="PF00528">
    <property type="entry name" value="BPD_transp_1"/>
    <property type="match status" value="1"/>
</dbReference>
<evidence type="ECO:0000313" key="10">
    <source>
        <dbReference type="Proteomes" id="UP000275401"/>
    </source>
</evidence>
<dbReference type="Gene3D" id="1.10.3720.10">
    <property type="entry name" value="MetI-like"/>
    <property type="match status" value="1"/>
</dbReference>
<dbReference type="GO" id="GO:0005886">
    <property type="term" value="C:plasma membrane"/>
    <property type="evidence" value="ECO:0007669"/>
    <property type="project" value="UniProtKB-SubCell"/>
</dbReference>
<evidence type="ECO:0000259" key="8">
    <source>
        <dbReference type="PROSITE" id="PS50928"/>
    </source>
</evidence>
<evidence type="ECO:0000256" key="7">
    <source>
        <dbReference type="RuleBase" id="RU363032"/>
    </source>
</evidence>
<organism evidence="9 10">
    <name type="scientific">Streptomyces botrytidirepellens</name>
    <dbReference type="NCBI Taxonomy" id="2486417"/>
    <lineage>
        <taxon>Bacteria</taxon>
        <taxon>Bacillati</taxon>
        <taxon>Actinomycetota</taxon>
        <taxon>Actinomycetes</taxon>
        <taxon>Kitasatosporales</taxon>
        <taxon>Streptomycetaceae</taxon>
        <taxon>Streptomyces</taxon>
    </lineage>
</organism>
<evidence type="ECO:0000256" key="6">
    <source>
        <dbReference type="ARBA" id="ARBA00023136"/>
    </source>
</evidence>
<feature type="transmembrane region" description="Helical" evidence="7">
    <location>
        <begin position="240"/>
        <end position="261"/>
    </location>
</feature>
<feature type="transmembrane region" description="Helical" evidence="7">
    <location>
        <begin position="181"/>
        <end position="206"/>
    </location>
</feature>
<evidence type="ECO:0000256" key="3">
    <source>
        <dbReference type="ARBA" id="ARBA00022475"/>
    </source>
</evidence>
<feature type="transmembrane region" description="Helical" evidence="7">
    <location>
        <begin position="70"/>
        <end position="94"/>
    </location>
</feature>
<reference evidence="9 10" key="1">
    <citation type="submission" date="2018-11" db="EMBL/GenBank/DDBJ databases">
        <title>The Potential of Streptomyces as Biocontrol Agents against the Tomato grey mould, Botrytis cinerea (Gray mold) Frontiers in Microbiology.</title>
        <authorList>
            <person name="Li D."/>
        </authorList>
    </citation>
    <scope>NUCLEOTIDE SEQUENCE [LARGE SCALE GENOMIC DNA]</scope>
    <source>
        <strain evidence="9 10">NEAU-LD23</strain>
    </source>
</reference>
<proteinExistence type="inferred from homology"/>
<protein>
    <submittedName>
        <fullName evidence="9">Carbohydrate ABC transporter permease</fullName>
    </submittedName>
</protein>
<dbReference type="CDD" id="cd06261">
    <property type="entry name" value="TM_PBP2"/>
    <property type="match status" value="1"/>
</dbReference>
<dbReference type="InterPro" id="IPR000515">
    <property type="entry name" value="MetI-like"/>
</dbReference>
<dbReference type="EMBL" id="RIBZ01000808">
    <property type="protein sequence ID" value="RNF88205.1"/>
    <property type="molecule type" value="Genomic_DNA"/>
</dbReference>
<dbReference type="PANTHER" id="PTHR43744">
    <property type="entry name" value="ABC TRANSPORTER PERMEASE PROTEIN MG189-RELATED-RELATED"/>
    <property type="match status" value="1"/>
</dbReference>
<sequence length="277" mass="30761">MKVASRTRQAIGYAILCLIALAFMAPLIYMVATSLKPEADTFTTPPTLWGSEFRWQNYADVFSYLPFQRFILNGVFVAAVGTAINVMVAAFSGYAFSRLRWRGRNVVFILFLATLMIPQDVLIIPMYVMMQNFGWVDTFQALIIPWAFTALGAFLLRQFFLTVPQELDDAARADGAGTVRTFIAVMLPLARPTLAVLAVFTFISYWNSFLWPLVVVNDVNARATIPLGLQAFFGQQGTQWSLVMAASVISMLPTVILLILLQKHLVRGIVTSGLGGR</sequence>
<accession>A0A3M8T5D3</accession>
<dbReference type="SUPFAM" id="SSF161098">
    <property type="entry name" value="MetI-like"/>
    <property type="match status" value="1"/>
</dbReference>
<keyword evidence="6 7" id="KW-0472">Membrane</keyword>
<keyword evidence="4 7" id="KW-0812">Transmembrane</keyword>
<dbReference type="GO" id="GO:0055085">
    <property type="term" value="P:transmembrane transport"/>
    <property type="evidence" value="ECO:0007669"/>
    <property type="project" value="InterPro"/>
</dbReference>